<proteinExistence type="inferred from homology"/>
<feature type="transmembrane region" description="Helical" evidence="2">
    <location>
        <begin position="209"/>
        <end position="227"/>
    </location>
</feature>
<dbReference type="EMBL" id="LTBB01000006">
    <property type="protein sequence ID" value="KYH29008.1"/>
    <property type="molecule type" value="Genomic_DNA"/>
</dbReference>
<dbReference type="Pfam" id="PF00892">
    <property type="entry name" value="EamA"/>
    <property type="match status" value="2"/>
</dbReference>
<evidence type="ECO:0000313" key="5">
    <source>
        <dbReference type="Proteomes" id="UP000075374"/>
    </source>
</evidence>
<comment type="caution">
    <text evidence="4">The sequence shown here is derived from an EMBL/GenBank/DDBJ whole genome shotgun (WGS) entry which is preliminary data.</text>
</comment>
<dbReference type="STRING" id="1121305.CLCOL_14480"/>
<feature type="domain" description="EamA" evidence="3">
    <location>
        <begin position="7"/>
        <end position="134"/>
    </location>
</feature>
<sequence length="296" mass="32884">MNSSFKIIISMVLWGSLGLFVKNINLPSIEIAFLRAVIASTIFILSNLVTKKTNFKKYSKKNLIILFISGIAIGFNWVLLFQAYKFTTISNSTLSYYFAPVFVVLLSPIVLKQKLTFRKLLSVVGAMIGLFLILNNQSNVPNIAYNHIKGISYGLGAASLYASVMLFNNYIEDLSGFERTIIQLSAASLVLLPFILSRHELHVDSYKNLIFILIIGIVHTAMAYLLYFSALKDINVQNAAVLSYLDPISALIFSTIFLHESMGTCQIAGGILILFSAFTAENSKAYEKKSTKVENT</sequence>
<feature type="transmembrane region" description="Helical" evidence="2">
    <location>
        <begin position="62"/>
        <end position="82"/>
    </location>
</feature>
<keyword evidence="2" id="KW-0812">Transmembrane</keyword>
<evidence type="ECO:0000256" key="1">
    <source>
        <dbReference type="ARBA" id="ARBA00007362"/>
    </source>
</evidence>
<protein>
    <submittedName>
        <fullName evidence="4">Aromatic amino acid exporter</fullName>
    </submittedName>
</protein>
<feature type="transmembrane region" description="Helical" evidence="2">
    <location>
        <begin position="31"/>
        <end position="50"/>
    </location>
</feature>
<reference evidence="4 5" key="1">
    <citation type="submission" date="2016-02" db="EMBL/GenBank/DDBJ databases">
        <title>Genome sequence of Clostridium colicanis DSM 13634.</title>
        <authorList>
            <person name="Poehlein A."/>
            <person name="Daniel R."/>
        </authorList>
    </citation>
    <scope>NUCLEOTIDE SEQUENCE [LARGE SCALE GENOMIC DNA]</scope>
    <source>
        <strain evidence="4 5">DSM 13634</strain>
    </source>
</reference>
<accession>A0A151AMZ6</accession>
<dbReference type="Proteomes" id="UP000075374">
    <property type="component" value="Unassembled WGS sequence"/>
</dbReference>
<organism evidence="4 5">
    <name type="scientific">Clostridium colicanis DSM 13634</name>
    <dbReference type="NCBI Taxonomy" id="1121305"/>
    <lineage>
        <taxon>Bacteria</taxon>
        <taxon>Bacillati</taxon>
        <taxon>Bacillota</taxon>
        <taxon>Clostridia</taxon>
        <taxon>Eubacteriales</taxon>
        <taxon>Clostridiaceae</taxon>
        <taxon>Clostridium</taxon>
    </lineage>
</organism>
<dbReference type="PATRIC" id="fig|1121305.3.peg.1454"/>
<keyword evidence="2" id="KW-0472">Membrane</keyword>
<feature type="transmembrane region" description="Helical" evidence="2">
    <location>
        <begin position="264"/>
        <end position="280"/>
    </location>
</feature>
<dbReference type="RefSeq" id="WP_061858295.1">
    <property type="nucleotide sequence ID" value="NZ_LTBB01000006.1"/>
</dbReference>
<gene>
    <name evidence="4" type="ORF">CLCOL_14480</name>
</gene>
<dbReference type="SUPFAM" id="SSF103481">
    <property type="entry name" value="Multidrug resistance efflux transporter EmrE"/>
    <property type="match status" value="2"/>
</dbReference>
<dbReference type="PANTHER" id="PTHR22911">
    <property type="entry name" value="ACYL-MALONYL CONDENSING ENZYME-RELATED"/>
    <property type="match status" value="1"/>
</dbReference>
<dbReference type="InterPro" id="IPR000620">
    <property type="entry name" value="EamA_dom"/>
</dbReference>
<dbReference type="Gene3D" id="1.10.3730.20">
    <property type="match status" value="1"/>
</dbReference>
<feature type="transmembrane region" description="Helical" evidence="2">
    <location>
        <begin position="94"/>
        <end position="111"/>
    </location>
</feature>
<evidence type="ECO:0000256" key="2">
    <source>
        <dbReference type="SAM" id="Phobius"/>
    </source>
</evidence>
<feature type="transmembrane region" description="Helical" evidence="2">
    <location>
        <begin position="150"/>
        <end position="168"/>
    </location>
</feature>
<keyword evidence="2" id="KW-1133">Transmembrane helix</keyword>
<evidence type="ECO:0000313" key="4">
    <source>
        <dbReference type="EMBL" id="KYH29008.1"/>
    </source>
</evidence>
<feature type="transmembrane region" description="Helical" evidence="2">
    <location>
        <begin position="180"/>
        <end position="197"/>
    </location>
</feature>
<name>A0A151AMZ6_9CLOT</name>
<dbReference type="InterPro" id="IPR037185">
    <property type="entry name" value="EmrE-like"/>
</dbReference>
<feature type="transmembrane region" description="Helical" evidence="2">
    <location>
        <begin position="7"/>
        <end position="25"/>
    </location>
</feature>
<dbReference type="GO" id="GO:0016020">
    <property type="term" value="C:membrane"/>
    <property type="evidence" value="ECO:0007669"/>
    <property type="project" value="InterPro"/>
</dbReference>
<dbReference type="PANTHER" id="PTHR22911:SF102">
    <property type="entry name" value="MEMBRANE PROTEIN"/>
    <property type="match status" value="1"/>
</dbReference>
<dbReference type="AlphaFoldDB" id="A0A151AMZ6"/>
<feature type="domain" description="EamA" evidence="3">
    <location>
        <begin position="149"/>
        <end position="278"/>
    </location>
</feature>
<comment type="similarity">
    <text evidence="1">Belongs to the EamA transporter family.</text>
</comment>
<keyword evidence="5" id="KW-1185">Reference proteome</keyword>
<evidence type="ECO:0000259" key="3">
    <source>
        <dbReference type="Pfam" id="PF00892"/>
    </source>
</evidence>